<dbReference type="OrthoDB" id="9793586at2"/>
<protein>
    <recommendedName>
        <fullName evidence="4">2-dehydropantoate 2-reductase</fullName>
        <ecNumber evidence="4">1.1.1.169</ecNumber>
    </recommendedName>
    <alternativeName>
        <fullName evidence="4">Ketopantoate reductase</fullName>
    </alternativeName>
</protein>
<dbReference type="PANTHER" id="PTHR21708">
    <property type="entry name" value="PROBABLE 2-DEHYDROPANTOATE 2-REDUCTASE"/>
    <property type="match status" value="1"/>
</dbReference>
<dbReference type="EMBL" id="FQXM01000004">
    <property type="protein sequence ID" value="SHH40038.1"/>
    <property type="molecule type" value="Genomic_DNA"/>
</dbReference>
<name>A0A1M5SNZ5_9CLOT</name>
<dbReference type="GO" id="GO:0005737">
    <property type="term" value="C:cytoplasm"/>
    <property type="evidence" value="ECO:0007669"/>
    <property type="project" value="TreeGrafter"/>
</dbReference>
<dbReference type="Proteomes" id="UP000184447">
    <property type="component" value="Unassembled WGS sequence"/>
</dbReference>
<keyword evidence="4" id="KW-0566">Pantothenate biosynthesis</keyword>
<dbReference type="UniPathway" id="UPA00028">
    <property type="reaction ID" value="UER00004"/>
</dbReference>
<evidence type="ECO:0000259" key="6">
    <source>
        <dbReference type="Pfam" id="PF08546"/>
    </source>
</evidence>
<comment type="catalytic activity">
    <reaction evidence="4">
        <text>(R)-pantoate + NADP(+) = 2-dehydropantoate + NADPH + H(+)</text>
        <dbReference type="Rhea" id="RHEA:16233"/>
        <dbReference type="ChEBI" id="CHEBI:11561"/>
        <dbReference type="ChEBI" id="CHEBI:15378"/>
        <dbReference type="ChEBI" id="CHEBI:15980"/>
        <dbReference type="ChEBI" id="CHEBI:57783"/>
        <dbReference type="ChEBI" id="CHEBI:58349"/>
        <dbReference type="EC" id="1.1.1.169"/>
    </reaction>
</comment>
<dbReference type="Gene3D" id="3.40.50.720">
    <property type="entry name" value="NAD(P)-binding Rossmann-like Domain"/>
    <property type="match status" value="1"/>
</dbReference>
<dbReference type="SUPFAM" id="SSF51735">
    <property type="entry name" value="NAD(P)-binding Rossmann-fold domains"/>
    <property type="match status" value="1"/>
</dbReference>
<evidence type="ECO:0000256" key="1">
    <source>
        <dbReference type="ARBA" id="ARBA00007870"/>
    </source>
</evidence>
<evidence type="ECO:0000256" key="4">
    <source>
        <dbReference type="RuleBase" id="RU362068"/>
    </source>
</evidence>
<dbReference type="Gene3D" id="1.10.1040.10">
    <property type="entry name" value="N-(1-d-carboxylethyl)-l-norvaline Dehydrogenase, domain 2"/>
    <property type="match status" value="1"/>
</dbReference>
<dbReference type="InterPro" id="IPR013752">
    <property type="entry name" value="KPA_reductase"/>
</dbReference>
<dbReference type="GO" id="GO:0008677">
    <property type="term" value="F:2-dehydropantoate 2-reductase activity"/>
    <property type="evidence" value="ECO:0007669"/>
    <property type="project" value="UniProtKB-EC"/>
</dbReference>
<dbReference type="InterPro" id="IPR036291">
    <property type="entry name" value="NAD(P)-bd_dom_sf"/>
</dbReference>
<dbReference type="EC" id="1.1.1.169" evidence="4"/>
<dbReference type="SUPFAM" id="SSF48179">
    <property type="entry name" value="6-phosphogluconate dehydrogenase C-terminal domain-like"/>
    <property type="match status" value="1"/>
</dbReference>
<evidence type="ECO:0000313" key="7">
    <source>
        <dbReference type="EMBL" id="SHH40038.1"/>
    </source>
</evidence>
<dbReference type="AlphaFoldDB" id="A0A1M5SNZ5"/>
<keyword evidence="8" id="KW-1185">Reference proteome</keyword>
<accession>A0A1M5SNZ5</accession>
<dbReference type="RefSeq" id="WP_073337362.1">
    <property type="nucleotide sequence ID" value="NZ_FQXM01000004.1"/>
</dbReference>
<dbReference type="PANTHER" id="PTHR21708:SF26">
    <property type="entry name" value="2-DEHYDROPANTOATE 2-REDUCTASE"/>
    <property type="match status" value="1"/>
</dbReference>
<dbReference type="InterPro" id="IPR008927">
    <property type="entry name" value="6-PGluconate_DH-like_C_sf"/>
</dbReference>
<comment type="function">
    <text evidence="4">Catalyzes the NADPH-dependent reduction of ketopantoate into pantoic acid.</text>
</comment>
<comment type="pathway">
    <text evidence="4">Cofactor biosynthesis; (R)-pantothenate biosynthesis; (R)-pantoate from 3-methyl-2-oxobutanoate: step 2/2.</text>
</comment>
<comment type="similarity">
    <text evidence="1 4">Belongs to the ketopantoate reductase family.</text>
</comment>
<dbReference type="InterPro" id="IPR013328">
    <property type="entry name" value="6PGD_dom2"/>
</dbReference>
<feature type="domain" description="Ketopantoate reductase N-terminal" evidence="5">
    <location>
        <begin position="4"/>
        <end position="146"/>
    </location>
</feature>
<dbReference type="Pfam" id="PF08546">
    <property type="entry name" value="ApbA_C"/>
    <property type="match status" value="1"/>
</dbReference>
<dbReference type="Pfam" id="PF02558">
    <property type="entry name" value="ApbA"/>
    <property type="match status" value="1"/>
</dbReference>
<feature type="domain" description="Ketopantoate reductase C-terminal" evidence="6">
    <location>
        <begin position="174"/>
        <end position="298"/>
    </location>
</feature>
<evidence type="ECO:0000256" key="2">
    <source>
        <dbReference type="ARBA" id="ARBA00022857"/>
    </source>
</evidence>
<keyword evidence="3 4" id="KW-0560">Oxidoreductase</keyword>
<organism evidence="7 8">
    <name type="scientific">Clostridium grantii DSM 8605</name>
    <dbReference type="NCBI Taxonomy" id="1121316"/>
    <lineage>
        <taxon>Bacteria</taxon>
        <taxon>Bacillati</taxon>
        <taxon>Bacillota</taxon>
        <taxon>Clostridia</taxon>
        <taxon>Eubacteriales</taxon>
        <taxon>Clostridiaceae</taxon>
        <taxon>Clostridium</taxon>
    </lineage>
</organism>
<dbReference type="InterPro" id="IPR003710">
    <property type="entry name" value="ApbA"/>
</dbReference>
<evidence type="ECO:0000256" key="3">
    <source>
        <dbReference type="ARBA" id="ARBA00023002"/>
    </source>
</evidence>
<dbReference type="GO" id="GO:0015940">
    <property type="term" value="P:pantothenate biosynthetic process"/>
    <property type="evidence" value="ECO:0007669"/>
    <property type="project" value="UniProtKB-UniPathway"/>
</dbReference>
<dbReference type="InterPro" id="IPR013332">
    <property type="entry name" value="KPR_N"/>
</dbReference>
<dbReference type="NCBIfam" id="TIGR00745">
    <property type="entry name" value="apbA_panE"/>
    <property type="match status" value="1"/>
</dbReference>
<keyword evidence="2 4" id="KW-0521">NADP</keyword>
<dbReference type="STRING" id="1121316.SAMN02745207_01036"/>
<proteinExistence type="inferred from homology"/>
<evidence type="ECO:0000313" key="8">
    <source>
        <dbReference type="Proteomes" id="UP000184447"/>
    </source>
</evidence>
<evidence type="ECO:0000259" key="5">
    <source>
        <dbReference type="Pfam" id="PF02558"/>
    </source>
</evidence>
<gene>
    <name evidence="7" type="ORF">SAMN02745207_01036</name>
</gene>
<reference evidence="7 8" key="1">
    <citation type="submission" date="2016-11" db="EMBL/GenBank/DDBJ databases">
        <authorList>
            <person name="Jaros S."/>
            <person name="Januszkiewicz K."/>
            <person name="Wedrychowicz H."/>
        </authorList>
    </citation>
    <scope>NUCLEOTIDE SEQUENCE [LARGE SCALE GENOMIC DNA]</scope>
    <source>
        <strain evidence="7 8">DSM 8605</strain>
    </source>
</reference>
<dbReference type="InterPro" id="IPR051402">
    <property type="entry name" value="KPR-Related"/>
</dbReference>
<sequence>MKNIYILGAGAIGASYAAVLHKYDPQCVTLVADKERCERYKKGFVINNKKYIFKTITPEEIEKPVDFVIIAVKNQHLNGAIDSIEKAVGENTIIMSLLNGISSEEILGERFGIEKLVYSMCVGIDAVRIGNETTYSQLGKIFFGDKNNEVLSDKVKLIKDLFDKAEVPYEIPIDMYRKLWWKFMVNTGANQISALLRAPYGVLKTDKDARDLMRKTMEEVIDLSIPEGINLNNEDYLHWLKVLDGLSDEGKTSMLQDVEAGRKTEVELFAGTVVELGKKYNVSTPLNEIWLAMIKVIEKN</sequence>